<gene>
    <name evidence="2" type="ORF">Rcae01_05479</name>
</gene>
<reference evidence="2 3" key="1">
    <citation type="submission" date="2024-02" db="EMBL/GenBank/DDBJ databases">
        <title>Rhodopirellula caenicola NBRC 110016.</title>
        <authorList>
            <person name="Ichikawa N."/>
            <person name="Katano-Makiyama Y."/>
            <person name="Hidaka K."/>
        </authorList>
    </citation>
    <scope>NUCLEOTIDE SEQUENCE [LARGE SCALE GENOMIC DNA]</scope>
    <source>
        <strain evidence="2 3">NBRC 110016</strain>
    </source>
</reference>
<dbReference type="InterPro" id="IPR002645">
    <property type="entry name" value="STAS_dom"/>
</dbReference>
<dbReference type="SUPFAM" id="SSF52091">
    <property type="entry name" value="SpoIIaa-like"/>
    <property type="match status" value="1"/>
</dbReference>
<comment type="caution">
    <text evidence="2">The sequence shown here is derived from an EMBL/GenBank/DDBJ whole genome shotgun (WGS) entry which is preliminary data.</text>
</comment>
<protein>
    <recommendedName>
        <fullName evidence="1">STAS domain-containing protein</fullName>
    </recommendedName>
</protein>
<proteinExistence type="predicted"/>
<accession>A0ABP9VXX1</accession>
<dbReference type="Pfam" id="PF01740">
    <property type="entry name" value="STAS"/>
    <property type="match status" value="1"/>
</dbReference>
<dbReference type="Proteomes" id="UP001416858">
    <property type="component" value="Unassembled WGS sequence"/>
</dbReference>
<organism evidence="2 3">
    <name type="scientific">Novipirellula caenicola</name>
    <dbReference type="NCBI Taxonomy" id="1536901"/>
    <lineage>
        <taxon>Bacteria</taxon>
        <taxon>Pseudomonadati</taxon>
        <taxon>Planctomycetota</taxon>
        <taxon>Planctomycetia</taxon>
        <taxon>Pirellulales</taxon>
        <taxon>Pirellulaceae</taxon>
        <taxon>Novipirellula</taxon>
    </lineage>
</organism>
<evidence type="ECO:0000313" key="3">
    <source>
        <dbReference type="Proteomes" id="UP001416858"/>
    </source>
</evidence>
<evidence type="ECO:0000259" key="1">
    <source>
        <dbReference type="PROSITE" id="PS50801"/>
    </source>
</evidence>
<feature type="domain" description="STAS" evidence="1">
    <location>
        <begin position="41"/>
        <end position="132"/>
    </location>
</feature>
<dbReference type="Gene3D" id="3.30.750.24">
    <property type="entry name" value="STAS domain"/>
    <property type="match status" value="1"/>
</dbReference>
<sequence>MSNLGSGPVNHPIQKHLDRSVDKGLEQTISCSTQQLNSLKTARKFSQELVRWMRCQTESEDRSSQSVQTLKLDLGGVDRLSSVGVNELIEINRKARKLGVKLILTEVGETVQEVFAVTRLERMFHVVGASAS</sequence>
<dbReference type="InterPro" id="IPR036513">
    <property type="entry name" value="STAS_dom_sf"/>
</dbReference>
<dbReference type="PROSITE" id="PS50801">
    <property type="entry name" value="STAS"/>
    <property type="match status" value="1"/>
</dbReference>
<keyword evidence="3" id="KW-1185">Reference proteome</keyword>
<name>A0ABP9VXX1_9BACT</name>
<dbReference type="CDD" id="cd07043">
    <property type="entry name" value="STAS_anti-anti-sigma_factors"/>
    <property type="match status" value="1"/>
</dbReference>
<dbReference type="EMBL" id="BAABRO010000018">
    <property type="protein sequence ID" value="GAA5509974.1"/>
    <property type="molecule type" value="Genomic_DNA"/>
</dbReference>
<dbReference type="RefSeq" id="WP_345687498.1">
    <property type="nucleotide sequence ID" value="NZ_BAABRO010000018.1"/>
</dbReference>
<evidence type="ECO:0000313" key="2">
    <source>
        <dbReference type="EMBL" id="GAA5509974.1"/>
    </source>
</evidence>